<dbReference type="CDD" id="cd14792">
    <property type="entry name" value="GH27"/>
    <property type="match status" value="1"/>
</dbReference>
<protein>
    <recommendedName>
        <fullName evidence="3">alpha-galactosidase</fullName>
        <ecNumber evidence="3">3.2.1.22</ecNumber>
    </recommendedName>
</protein>
<dbReference type="FunFam" id="2.60.40.1180:FF:000097">
    <property type="entry name" value="Alpha-galactosidase 3"/>
    <property type="match status" value="1"/>
</dbReference>
<organism evidence="7 8">
    <name type="scientific">Puccinia coronata f. sp. avenae</name>
    <dbReference type="NCBI Taxonomy" id="200324"/>
    <lineage>
        <taxon>Eukaryota</taxon>
        <taxon>Fungi</taxon>
        <taxon>Dikarya</taxon>
        <taxon>Basidiomycota</taxon>
        <taxon>Pucciniomycotina</taxon>
        <taxon>Pucciniomycetes</taxon>
        <taxon>Pucciniales</taxon>
        <taxon>Pucciniaceae</taxon>
        <taxon>Puccinia</taxon>
    </lineage>
</organism>
<evidence type="ECO:0000313" key="8">
    <source>
        <dbReference type="Proteomes" id="UP000235388"/>
    </source>
</evidence>
<keyword evidence="8" id="KW-1185">Reference proteome</keyword>
<feature type="signal peptide" evidence="6">
    <location>
        <begin position="1"/>
        <end position="16"/>
    </location>
</feature>
<dbReference type="Gene3D" id="3.20.20.70">
    <property type="entry name" value="Aldolase class I"/>
    <property type="match status" value="1"/>
</dbReference>
<dbReference type="GO" id="GO:0005975">
    <property type="term" value="P:carbohydrate metabolic process"/>
    <property type="evidence" value="ECO:0007669"/>
    <property type="project" value="InterPro"/>
</dbReference>
<comment type="similarity">
    <text evidence="2">Belongs to the glycosyl hydrolase 27 family.</text>
</comment>
<dbReference type="Pfam" id="PF16499">
    <property type="entry name" value="Melibiase_2"/>
    <property type="match status" value="2"/>
</dbReference>
<dbReference type="InterPro" id="IPR002241">
    <property type="entry name" value="Glyco_hydro_27"/>
</dbReference>
<dbReference type="Proteomes" id="UP000235388">
    <property type="component" value="Unassembled WGS sequence"/>
</dbReference>
<dbReference type="InterPro" id="IPR013785">
    <property type="entry name" value="Aldolase_TIM"/>
</dbReference>
<evidence type="ECO:0000256" key="6">
    <source>
        <dbReference type="SAM" id="SignalP"/>
    </source>
</evidence>
<reference evidence="7 8" key="1">
    <citation type="submission" date="2017-11" db="EMBL/GenBank/DDBJ databases">
        <title>De novo assembly and phasing of dikaryotic genomes from two isolates of Puccinia coronata f. sp. avenae, the causal agent of oat crown rust.</title>
        <authorList>
            <person name="Miller M.E."/>
            <person name="Zhang Y."/>
            <person name="Omidvar V."/>
            <person name="Sperschneider J."/>
            <person name="Schwessinger B."/>
            <person name="Raley C."/>
            <person name="Palmer J.M."/>
            <person name="Garnica D."/>
            <person name="Upadhyaya N."/>
            <person name="Rathjen J."/>
            <person name="Taylor J.M."/>
            <person name="Park R.F."/>
            <person name="Dodds P.N."/>
            <person name="Hirsch C.D."/>
            <person name="Kianian S.F."/>
            <person name="Figueroa M."/>
        </authorList>
    </citation>
    <scope>NUCLEOTIDE SEQUENCE [LARGE SCALE GENOMIC DNA]</scope>
    <source>
        <strain evidence="7">12NC29</strain>
    </source>
</reference>
<sequence>MMRPLALAVLLLSTRTIQHPEEQLVLSPAEPHKAAFDQRPSDTYQGWSSWSLQAYRGEGYGFYWLTEKNIKAQAEILSREFSPLGYDRVNLDSGWQDAELDEYGRTVLNTQTFPSGIHHLQSYLAQRHLKLGLYYLPGIDVRAVENQYPVMHTEYTADQIIQCPVVHYPAGTQQHEKCHRPMANAFNAGYALNYSHPGSQMYINSVVDGLYGWNVSFVKLDALVPGSSFDAADYGKCDTRADLAAWRRAIDLRYEQEWQYAGRERIWLVASWGIPTREGPIMDQNADSWRVEQDIEAYGQRMTTFDRVIRNIKTAALWTSVEENRAWSGLLDLDSLLISDMSYEESKSTVTLWAVLGSPFYLGDDLTRLPDSRKALALNEEVLEVARLASRNPARLERFNRTRLEETSTRSGNQVRIEDCERLVEKRRMVVGLSLHQHVDPDRDLRQCLQNQLARRSSLPGPLHPTISHHDMASLSEWSLQVWVLEHLDGVVFLAIVNAGYQNPFDIPVEVDVKLSELERFQDPQTKVASKEDRTDRWYSVRDLWKRETIGVTLPNLLCLDPPCSPSSFTAAFPNTSILPSLLFHLV</sequence>
<gene>
    <name evidence="7" type="ORF">PCANC_25764</name>
</gene>
<dbReference type="STRING" id="200324.A0A2N5RZX8"/>
<evidence type="ECO:0000256" key="5">
    <source>
        <dbReference type="ARBA" id="ARBA00023295"/>
    </source>
</evidence>
<keyword evidence="6" id="KW-0732">Signal</keyword>
<comment type="caution">
    <text evidence="7">The sequence shown here is derived from an EMBL/GenBank/DDBJ whole genome shotgun (WGS) entry which is preliminary data.</text>
</comment>
<dbReference type="AlphaFoldDB" id="A0A2N5RZX8"/>
<feature type="chain" id="PRO_5014963428" description="alpha-galactosidase" evidence="6">
    <location>
        <begin position="17"/>
        <end position="587"/>
    </location>
</feature>
<evidence type="ECO:0000256" key="4">
    <source>
        <dbReference type="ARBA" id="ARBA00022801"/>
    </source>
</evidence>
<accession>A0A2N5RZX8</accession>
<name>A0A2N5RZX8_9BASI</name>
<comment type="catalytic activity">
    <reaction evidence="1">
        <text>Hydrolysis of terminal, non-reducing alpha-D-galactose residues in alpha-D-galactosides, including galactose oligosaccharides, galactomannans and galactolipids.</text>
        <dbReference type="EC" id="3.2.1.22"/>
    </reaction>
</comment>
<evidence type="ECO:0000313" key="7">
    <source>
        <dbReference type="EMBL" id="PLW06556.1"/>
    </source>
</evidence>
<keyword evidence="4" id="KW-0378">Hydrolase</keyword>
<dbReference type="OrthoDB" id="5795902at2759"/>
<dbReference type="InterPro" id="IPR017853">
    <property type="entry name" value="GH"/>
</dbReference>
<evidence type="ECO:0000256" key="1">
    <source>
        <dbReference type="ARBA" id="ARBA00001255"/>
    </source>
</evidence>
<evidence type="ECO:0000256" key="2">
    <source>
        <dbReference type="ARBA" id="ARBA00009743"/>
    </source>
</evidence>
<dbReference type="PANTHER" id="PTHR11452">
    <property type="entry name" value="ALPHA-GALACTOSIDASE/ALPHA-N-ACETYLGALACTOSAMINIDASE"/>
    <property type="match status" value="1"/>
</dbReference>
<dbReference type="GO" id="GO:0004557">
    <property type="term" value="F:alpha-galactosidase activity"/>
    <property type="evidence" value="ECO:0007669"/>
    <property type="project" value="UniProtKB-EC"/>
</dbReference>
<proteinExistence type="inferred from homology"/>
<dbReference type="SUPFAM" id="SSF51445">
    <property type="entry name" value="(Trans)glycosidases"/>
    <property type="match status" value="1"/>
</dbReference>
<evidence type="ECO:0000256" key="3">
    <source>
        <dbReference type="ARBA" id="ARBA00012755"/>
    </source>
</evidence>
<dbReference type="EMBL" id="PGCJ01001305">
    <property type="protein sequence ID" value="PLW06556.1"/>
    <property type="molecule type" value="Genomic_DNA"/>
</dbReference>
<dbReference type="PANTHER" id="PTHR11452:SF75">
    <property type="entry name" value="ALPHA-GALACTOSIDASE MEL1"/>
    <property type="match status" value="1"/>
</dbReference>
<dbReference type="EC" id="3.2.1.22" evidence="3"/>
<keyword evidence="5" id="KW-0326">Glycosidase</keyword>